<dbReference type="Proteomes" id="UP000177652">
    <property type="component" value="Unassembled WGS sequence"/>
</dbReference>
<dbReference type="AlphaFoldDB" id="A0A1F6DYN4"/>
<dbReference type="EMBL" id="MFLK01000005">
    <property type="protein sequence ID" value="OGG66508.1"/>
    <property type="molecule type" value="Genomic_DNA"/>
</dbReference>
<accession>A0A1F6DYN4</accession>
<keyword evidence="1" id="KW-0472">Membrane</keyword>
<feature type="transmembrane region" description="Helical" evidence="1">
    <location>
        <begin position="112"/>
        <end position="130"/>
    </location>
</feature>
<reference evidence="2 3" key="1">
    <citation type="journal article" date="2016" name="Nat. Commun.">
        <title>Thousands of microbial genomes shed light on interconnected biogeochemical processes in an aquifer system.</title>
        <authorList>
            <person name="Anantharaman K."/>
            <person name="Brown C.T."/>
            <person name="Hug L.A."/>
            <person name="Sharon I."/>
            <person name="Castelle C.J."/>
            <person name="Probst A.J."/>
            <person name="Thomas B.C."/>
            <person name="Singh A."/>
            <person name="Wilkins M.J."/>
            <person name="Karaoz U."/>
            <person name="Brodie E.L."/>
            <person name="Williams K.H."/>
            <person name="Hubbard S.S."/>
            <person name="Banfield J.F."/>
        </authorList>
    </citation>
    <scope>NUCLEOTIDE SEQUENCE [LARGE SCALE GENOMIC DNA]</scope>
</reference>
<feature type="transmembrane region" description="Helical" evidence="1">
    <location>
        <begin position="30"/>
        <end position="49"/>
    </location>
</feature>
<organism evidence="2 3">
    <name type="scientific">Candidatus Kaiserbacteria bacterium RIFCSPHIGHO2_02_FULL_55_20</name>
    <dbReference type="NCBI Taxonomy" id="1798497"/>
    <lineage>
        <taxon>Bacteria</taxon>
        <taxon>Candidatus Kaiseribacteriota</taxon>
    </lineage>
</organism>
<feature type="transmembrane region" description="Helical" evidence="1">
    <location>
        <begin position="7"/>
        <end position="24"/>
    </location>
</feature>
<keyword evidence="1" id="KW-0812">Transmembrane</keyword>
<name>A0A1F6DYN4_9BACT</name>
<protein>
    <submittedName>
        <fullName evidence="2">Uncharacterized protein</fullName>
    </submittedName>
</protein>
<proteinExistence type="predicted"/>
<dbReference type="STRING" id="1798497.A3D71_04180"/>
<feature type="transmembrane region" description="Helical" evidence="1">
    <location>
        <begin position="81"/>
        <end position="100"/>
    </location>
</feature>
<evidence type="ECO:0000256" key="1">
    <source>
        <dbReference type="SAM" id="Phobius"/>
    </source>
</evidence>
<evidence type="ECO:0000313" key="2">
    <source>
        <dbReference type="EMBL" id="OGG66508.1"/>
    </source>
</evidence>
<evidence type="ECO:0000313" key="3">
    <source>
        <dbReference type="Proteomes" id="UP000177652"/>
    </source>
</evidence>
<sequence length="131" mass="14529">MTHMKSLFRFAVWSNIFYLAPLLAAVSFDLWGIAALLAALVVFSTAFHYSHEVSYVLADKLIAFAVIFADVAMLALGGFSVFYIALVGAFLALSLYVRYVQEKGNRKGFYHGVWHLCAAFVTLLCILSYAT</sequence>
<comment type="caution">
    <text evidence="2">The sequence shown here is derived from an EMBL/GenBank/DDBJ whole genome shotgun (WGS) entry which is preliminary data.</text>
</comment>
<keyword evidence="1" id="KW-1133">Transmembrane helix</keyword>
<gene>
    <name evidence="2" type="ORF">A3D71_04180</name>
</gene>